<proteinExistence type="predicted"/>
<comment type="caution">
    <text evidence="1">The sequence shown here is derived from an EMBL/GenBank/DDBJ whole genome shotgun (WGS) entry which is preliminary data.</text>
</comment>
<dbReference type="RefSeq" id="WP_023544959.1">
    <property type="nucleotide sequence ID" value="NZ_CM002285.1"/>
</dbReference>
<dbReference type="EMBL" id="AWQX01000045">
    <property type="protein sequence ID" value="EST35690.1"/>
    <property type="molecule type" value="Genomic_DNA"/>
</dbReference>
<name>V6KU56_STRRC</name>
<protein>
    <submittedName>
        <fullName evidence="1">Uncharacterized protein</fullName>
    </submittedName>
</protein>
<sequence length="103" mass="11260">MSGRNSITALHTCTQRIRITRDHIGLSAAELRARVEAEHPLVEHPLVKRGPVTGRRHVYGVPEYPDRVTGFGAGANTTYHASTAVERGQVRTVHRISIAAPDS</sequence>
<reference evidence="1 2" key="1">
    <citation type="journal article" date="2014" name="Genome Announc.">
        <title>Draft Genome Sequence of Streptomyces roseochromogenes subsp. oscitans DS 12.976, Producer of the Aminocoumarin Antibiotic Clorobiocin.</title>
        <authorList>
            <person name="Ruckert C."/>
            <person name="Kalinowski J."/>
            <person name="Heide L."/>
            <person name="Apel A.K."/>
        </authorList>
    </citation>
    <scope>NUCLEOTIDE SEQUENCE [LARGE SCALE GENOMIC DNA]</scope>
    <source>
        <strain evidence="1 2">DS 12.976</strain>
    </source>
</reference>
<evidence type="ECO:0000313" key="1">
    <source>
        <dbReference type="EMBL" id="EST35690.1"/>
    </source>
</evidence>
<dbReference type="SUPFAM" id="SSF51197">
    <property type="entry name" value="Clavaminate synthase-like"/>
    <property type="match status" value="1"/>
</dbReference>
<dbReference type="HOGENOM" id="CLU_2262327_0_0_11"/>
<dbReference type="PATRIC" id="fig|1352936.5.peg.1027"/>
<keyword evidence="2" id="KW-1185">Reference proteome</keyword>
<dbReference type="AlphaFoldDB" id="V6KU56"/>
<organism evidence="1 2">
    <name type="scientific">Streptomyces roseochromogenus subsp. oscitans DS 12.976</name>
    <dbReference type="NCBI Taxonomy" id="1352936"/>
    <lineage>
        <taxon>Bacteria</taxon>
        <taxon>Bacillati</taxon>
        <taxon>Actinomycetota</taxon>
        <taxon>Actinomycetes</taxon>
        <taxon>Kitasatosporales</taxon>
        <taxon>Streptomycetaceae</taxon>
        <taxon>Streptomyces</taxon>
    </lineage>
</organism>
<evidence type="ECO:0000313" key="2">
    <source>
        <dbReference type="Proteomes" id="UP000017984"/>
    </source>
</evidence>
<dbReference type="STRING" id="1352936.M878_04770"/>
<accession>V6KU56</accession>
<gene>
    <name evidence="1" type="ORF">M878_04770</name>
</gene>
<dbReference type="Proteomes" id="UP000017984">
    <property type="component" value="Chromosome"/>
</dbReference>